<dbReference type="EMBL" id="JAQMWT010000362">
    <property type="protein sequence ID" value="KAJ8602957.1"/>
    <property type="molecule type" value="Genomic_DNA"/>
</dbReference>
<evidence type="ECO:0000313" key="5">
    <source>
        <dbReference type="Proteomes" id="UP001230188"/>
    </source>
</evidence>
<name>A0AAD7XLR6_9STRA</name>
<dbReference type="PANTHER" id="PTHR43775">
    <property type="entry name" value="FATTY ACID SYNTHASE"/>
    <property type="match status" value="1"/>
</dbReference>
<dbReference type="Pfam" id="PF00698">
    <property type="entry name" value="Acyl_transf_1"/>
    <property type="match status" value="1"/>
</dbReference>
<evidence type="ECO:0000313" key="4">
    <source>
        <dbReference type="EMBL" id="KAJ8602957.1"/>
    </source>
</evidence>
<comment type="caution">
    <text evidence="4">The sequence shown here is derived from an EMBL/GenBank/DDBJ whole genome shotgun (WGS) entry which is preliminary data.</text>
</comment>
<evidence type="ECO:0000259" key="3">
    <source>
        <dbReference type="PROSITE" id="PS51203"/>
    </source>
</evidence>
<dbReference type="SMART" id="SM00827">
    <property type="entry name" value="PKS_AT"/>
    <property type="match status" value="1"/>
</dbReference>
<dbReference type="InterPro" id="IPR014043">
    <property type="entry name" value="Acyl_transferase_dom"/>
</dbReference>
<dbReference type="Gene3D" id="3.30.70.3290">
    <property type="match status" value="1"/>
</dbReference>
<evidence type="ECO:0000256" key="2">
    <source>
        <dbReference type="SAM" id="MobiDB-lite"/>
    </source>
</evidence>
<dbReference type="InterPro" id="IPR008978">
    <property type="entry name" value="HSP20-like_chaperone"/>
</dbReference>
<dbReference type="InterPro" id="IPR016035">
    <property type="entry name" value="Acyl_Trfase/lysoPLipase"/>
</dbReference>
<dbReference type="PANTHER" id="PTHR43775:SF51">
    <property type="entry name" value="INACTIVE PHENOLPHTHIOCEROL SYNTHESIS POLYKETIDE SYNTHASE TYPE I PKS1-RELATED"/>
    <property type="match status" value="1"/>
</dbReference>
<keyword evidence="1" id="KW-0808">Transferase</keyword>
<accession>A0AAD7XLR6</accession>
<feature type="region of interest" description="Disordered" evidence="2">
    <location>
        <begin position="597"/>
        <end position="621"/>
    </location>
</feature>
<dbReference type="SUPFAM" id="SSF55048">
    <property type="entry name" value="Probable ACP-binding domain of malonyl-CoA ACP transacylase"/>
    <property type="match status" value="1"/>
</dbReference>
<dbReference type="Gene3D" id="3.40.366.10">
    <property type="entry name" value="Malonyl-Coenzyme A Acyl Carrier Protein, domain 2"/>
    <property type="match status" value="2"/>
</dbReference>
<organism evidence="4 5">
    <name type="scientific">Chrysophaeum taylorii</name>
    <dbReference type="NCBI Taxonomy" id="2483200"/>
    <lineage>
        <taxon>Eukaryota</taxon>
        <taxon>Sar</taxon>
        <taxon>Stramenopiles</taxon>
        <taxon>Ochrophyta</taxon>
        <taxon>Pelagophyceae</taxon>
        <taxon>Pelagomonadales</taxon>
        <taxon>Pelagomonadaceae</taxon>
        <taxon>Chrysophaeum</taxon>
    </lineage>
</organism>
<proteinExistence type="predicted"/>
<dbReference type="SUPFAM" id="SSF49764">
    <property type="entry name" value="HSP20-like chaperones"/>
    <property type="match status" value="1"/>
</dbReference>
<dbReference type="SUPFAM" id="SSF52151">
    <property type="entry name" value="FabD/lysophospholipase-like"/>
    <property type="match status" value="1"/>
</dbReference>
<dbReference type="InterPro" id="IPR050091">
    <property type="entry name" value="PKS_NRPS_Biosynth_Enz"/>
</dbReference>
<dbReference type="Gene3D" id="2.60.40.790">
    <property type="match status" value="1"/>
</dbReference>
<gene>
    <name evidence="4" type="ORF">CTAYLR_001555</name>
</gene>
<protein>
    <recommendedName>
        <fullName evidence="3">CS domain-containing protein</fullName>
    </recommendedName>
</protein>
<dbReference type="InterPro" id="IPR016036">
    <property type="entry name" value="Malonyl_transacylase_ACP-bd"/>
</dbReference>
<dbReference type="InterPro" id="IPR007052">
    <property type="entry name" value="CS_dom"/>
</dbReference>
<sequence length="910" mass="100141">MVAFSSGLLRAHKGRLSSPNLDAAASTDNAMQDAPRRRAVNKLAFLFAPVGWQRVDMGRQLYEKDAGFRRVVLDVAREMSAKMPMDLLEVLYPSKESAVPMGDLIDSANFAQPALFAVETALDALWRSRGVIPDALVGHSLGELAAACSGNGGLPLFDHDARFDHGLREIDESEEDEDDAKVRQRVAKRVRARRARAGPLTRREAAKCVLARATLMANSPSMGCMMAIRESEDACLAAIAALARCRRLPLTTKLAKGKACGVAVVAAVNTPGSTVISGDYIAMSLVVAQLKKHKIVGGCEDTTVRVRKVRATHADHSPCMEAIGTALAAQVTTILQDSERELEKVGVSPKEPSQLAFVSTVTGDFIAPSDLRVGEYWARHATGSVRFVDAIKKLATTHGVFVDIGDGMLASFGKATLDSIGTQADFVSSLAGQAEKEVEVFEKALKDARTYHSRKEPPSPSMPIPPKFTTKGRHISPLASIVVKVGDGPKAHIQCKIQPPPNVLQADPKAMTTKAHDRTLTVSMPQNSSFHHFIAFLEYKYTMRLHVYDALLLCELKAVSKPIEDDEAFDAALMLAAKKEMNSAYFVVRPKFDEHGKTMPCRRSTGSEVSPQKAEVERHDSRSSFSKKSLVHIDENFITKAIEREADTKKLQRQRKNSWTDAGMDKTHADTKRWAEAVPEALEREDAVGSLGDAIDKATGLLNSLVGEYDPKIGRRRLKDGYACQEFEPFPLLSEAGVGEEDGSEEEEEVAAAAEFLEARRGLIDAMPEPSLLPEDAFPSDSMGGRCLDKWRYRWGQRANDLWLYMPLPSGLTSKEVRVKFNVTRVGVFFRDVALYDGALWNVDERKGIDVQTAAWVVVTDGDFAVLHIEMYKKTPGWWKAVWADHPTIEPWEVPDWKAATFNDGYHNLT</sequence>
<dbReference type="PROSITE" id="PS51203">
    <property type="entry name" value="CS"/>
    <property type="match status" value="1"/>
</dbReference>
<dbReference type="Proteomes" id="UP001230188">
    <property type="component" value="Unassembled WGS sequence"/>
</dbReference>
<dbReference type="GO" id="GO:0006633">
    <property type="term" value="P:fatty acid biosynthetic process"/>
    <property type="evidence" value="ECO:0007669"/>
    <property type="project" value="TreeGrafter"/>
</dbReference>
<dbReference type="GO" id="GO:0004312">
    <property type="term" value="F:fatty acid synthase activity"/>
    <property type="evidence" value="ECO:0007669"/>
    <property type="project" value="TreeGrafter"/>
</dbReference>
<keyword evidence="5" id="KW-1185">Reference proteome</keyword>
<dbReference type="AlphaFoldDB" id="A0AAD7XLR6"/>
<dbReference type="InterPro" id="IPR001227">
    <property type="entry name" value="Ac_transferase_dom_sf"/>
</dbReference>
<reference evidence="4" key="1">
    <citation type="submission" date="2023-01" db="EMBL/GenBank/DDBJ databases">
        <title>Metagenome sequencing of chrysophaentin producing Chrysophaeum taylorii.</title>
        <authorList>
            <person name="Davison J."/>
            <person name="Bewley C."/>
        </authorList>
    </citation>
    <scope>NUCLEOTIDE SEQUENCE</scope>
    <source>
        <strain evidence="4">NIES-1699</strain>
    </source>
</reference>
<feature type="domain" description="CS" evidence="3">
    <location>
        <begin position="788"/>
        <end position="883"/>
    </location>
</feature>
<evidence type="ECO:0000256" key="1">
    <source>
        <dbReference type="ARBA" id="ARBA00022679"/>
    </source>
</evidence>